<gene>
    <name evidence="1" type="ORF">AAFF_G00326300</name>
</gene>
<comment type="caution">
    <text evidence="1">The sequence shown here is derived from an EMBL/GenBank/DDBJ whole genome shotgun (WGS) entry which is preliminary data.</text>
</comment>
<evidence type="ECO:0000313" key="2">
    <source>
        <dbReference type="Proteomes" id="UP001221898"/>
    </source>
</evidence>
<keyword evidence="2" id="KW-1185">Reference proteome</keyword>
<dbReference type="Proteomes" id="UP001221898">
    <property type="component" value="Unassembled WGS sequence"/>
</dbReference>
<organism evidence="1 2">
    <name type="scientific">Aldrovandia affinis</name>
    <dbReference type="NCBI Taxonomy" id="143900"/>
    <lineage>
        <taxon>Eukaryota</taxon>
        <taxon>Metazoa</taxon>
        <taxon>Chordata</taxon>
        <taxon>Craniata</taxon>
        <taxon>Vertebrata</taxon>
        <taxon>Euteleostomi</taxon>
        <taxon>Actinopterygii</taxon>
        <taxon>Neopterygii</taxon>
        <taxon>Teleostei</taxon>
        <taxon>Notacanthiformes</taxon>
        <taxon>Halosauridae</taxon>
        <taxon>Aldrovandia</taxon>
    </lineage>
</organism>
<sequence>SRVLPGTLKEGPPLALGVIGRELALGQWRVFLDNGPRTLTERVESVSGLVAR</sequence>
<reference evidence="1" key="1">
    <citation type="journal article" date="2023" name="Science">
        <title>Genome structures resolve the early diversification of teleost fishes.</title>
        <authorList>
            <person name="Parey E."/>
            <person name="Louis A."/>
            <person name="Montfort J."/>
            <person name="Bouchez O."/>
            <person name="Roques C."/>
            <person name="Iampietro C."/>
            <person name="Lluch J."/>
            <person name="Castinel A."/>
            <person name="Donnadieu C."/>
            <person name="Desvignes T."/>
            <person name="Floi Bucao C."/>
            <person name="Jouanno E."/>
            <person name="Wen M."/>
            <person name="Mejri S."/>
            <person name="Dirks R."/>
            <person name="Jansen H."/>
            <person name="Henkel C."/>
            <person name="Chen W.J."/>
            <person name="Zahm M."/>
            <person name="Cabau C."/>
            <person name="Klopp C."/>
            <person name="Thompson A.W."/>
            <person name="Robinson-Rechavi M."/>
            <person name="Braasch I."/>
            <person name="Lecointre G."/>
            <person name="Bobe J."/>
            <person name="Postlethwait J.H."/>
            <person name="Berthelot C."/>
            <person name="Roest Crollius H."/>
            <person name="Guiguen Y."/>
        </authorList>
    </citation>
    <scope>NUCLEOTIDE SEQUENCE</scope>
    <source>
        <strain evidence="1">NC1722</strain>
    </source>
</reference>
<feature type="non-terminal residue" evidence="1">
    <location>
        <position position="1"/>
    </location>
</feature>
<accession>A0AAD7TA13</accession>
<dbReference type="AlphaFoldDB" id="A0AAD7TA13"/>
<protein>
    <submittedName>
        <fullName evidence="1">Uncharacterized protein</fullName>
    </submittedName>
</protein>
<proteinExistence type="predicted"/>
<evidence type="ECO:0000313" key="1">
    <source>
        <dbReference type="EMBL" id="KAJ8416752.1"/>
    </source>
</evidence>
<dbReference type="EMBL" id="JAINUG010000005">
    <property type="protein sequence ID" value="KAJ8416752.1"/>
    <property type="molecule type" value="Genomic_DNA"/>
</dbReference>
<name>A0AAD7TA13_9TELE</name>